<proteinExistence type="predicted"/>
<evidence type="ECO:0000313" key="1">
    <source>
        <dbReference type="EMBL" id="RAK90836.1"/>
    </source>
</evidence>
<keyword evidence="2" id="KW-1185">Reference proteome</keyword>
<accession>A0ACD1IM86</accession>
<organism evidence="1 2">
    <name type="scientific">Aspergillus costaricaensis CBS 115574</name>
    <dbReference type="NCBI Taxonomy" id="1448317"/>
    <lineage>
        <taxon>Eukaryota</taxon>
        <taxon>Fungi</taxon>
        <taxon>Dikarya</taxon>
        <taxon>Ascomycota</taxon>
        <taxon>Pezizomycotina</taxon>
        <taxon>Eurotiomycetes</taxon>
        <taxon>Eurotiomycetidae</taxon>
        <taxon>Eurotiales</taxon>
        <taxon>Aspergillaceae</taxon>
        <taxon>Aspergillus</taxon>
        <taxon>Aspergillus subgen. Circumdati</taxon>
    </lineage>
</organism>
<sequence>MRIKFTNGRLITVRQCIKLRIWLHASKISEEEDFYLLENVDDVIPNTFGAHAILGQRSFIHEGMGSDRNPSLCPIGTSRKSKGKTVSTENSARS</sequence>
<evidence type="ECO:0000313" key="2">
    <source>
        <dbReference type="Proteomes" id="UP000249748"/>
    </source>
</evidence>
<name>A0ACD1IM86_9EURO</name>
<protein>
    <submittedName>
        <fullName evidence="1">Uncharacterized protein</fullName>
    </submittedName>
</protein>
<dbReference type="Proteomes" id="UP000249748">
    <property type="component" value="Unassembled WGS sequence"/>
</dbReference>
<dbReference type="EMBL" id="KZ824543">
    <property type="protein sequence ID" value="RAK90836.1"/>
    <property type="molecule type" value="Genomic_DNA"/>
</dbReference>
<reference evidence="1" key="1">
    <citation type="submission" date="2018-02" db="EMBL/GenBank/DDBJ databases">
        <title>The genomes of Aspergillus section Nigri reveals drivers in fungal speciation.</title>
        <authorList>
            <consortium name="DOE Joint Genome Institute"/>
            <person name="Vesth T.C."/>
            <person name="Nybo J."/>
            <person name="Theobald S."/>
            <person name="Brandl J."/>
            <person name="Frisvad J.C."/>
            <person name="Nielsen K.F."/>
            <person name="Lyhne E.K."/>
            <person name="Kogle M.E."/>
            <person name="Kuo A."/>
            <person name="Riley R."/>
            <person name="Clum A."/>
            <person name="Nolan M."/>
            <person name="Lipzen A."/>
            <person name="Salamov A."/>
            <person name="Henrissat B."/>
            <person name="Wiebenga A."/>
            <person name="De vries R.P."/>
            <person name="Grigoriev I.V."/>
            <person name="Mortensen U.H."/>
            <person name="Andersen M.R."/>
            <person name="Baker S.E."/>
        </authorList>
    </citation>
    <scope>NUCLEOTIDE SEQUENCE</scope>
    <source>
        <strain evidence="1">CBS 115574</strain>
    </source>
</reference>
<gene>
    <name evidence="1" type="ORF">BO79DRAFT_208194</name>
</gene>